<sequence>MSWNKISVWQYQQMHPLMTNPPEDITEFELECKLVSIVNNLTENQVLNLPKEKLNKYRSEIIFLKDNYQGSPVNRIKVNGNYYRFIQDAKDINASRYIESKYFCKELIPNLHKIAASVTIPQQRKWLKFVDLPYDSDKHQEYANEFLYANFKDVYYSVVFFYQVFNDWTPITQDFLEMSLLKGGIQTEIAQKVAAILWSTLGGNTAPK</sequence>
<protein>
    <submittedName>
        <fullName evidence="1">Uncharacterized protein</fullName>
    </submittedName>
</protein>
<dbReference type="EMBL" id="LR796573">
    <property type="protein sequence ID" value="CAB4153115.1"/>
    <property type="molecule type" value="Genomic_DNA"/>
</dbReference>
<reference evidence="1" key="1">
    <citation type="submission" date="2020-04" db="EMBL/GenBank/DDBJ databases">
        <authorList>
            <person name="Chiriac C."/>
            <person name="Salcher M."/>
            <person name="Ghai R."/>
            <person name="Kavagutti S V."/>
        </authorList>
    </citation>
    <scope>NUCLEOTIDE SEQUENCE</scope>
</reference>
<name>A0A6J5N0K7_9CAUD</name>
<evidence type="ECO:0000313" key="1">
    <source>
        <dbReference type="EMBL" id="CAB4153115.1"/>
    </source>
</evidence>
<accession>A0A6J5N0K7</accession>
<gene>
    <name evidence="1" type="ORF">UFOVP614_49</name>
</gene>
<organism evidence="1">
    <name type="scientific">uncultured Caudovirales phage</name>
    <dbReference type="NCBI Taxonomy" id="2100421"/>
    <lineage>
        <taxon>Viruses</taxon>
        <taxon>Duplodnaviria</taxon>
        <taxon>Heunggongvirae</taxon>
        <taxon>Uroviricota</taxon>
        <taxon>Caudoviricetes</taxon>
        <taxon>Peduoviridae</taxon>
        <taxon>Maltschvirus</taxon>
        <taxon>Maltschvirus maltsch</taxon>
    </lineage>
</organism>
<proteinExistence type="predicted"/>